<dbReference type="Proteomes" id="UP000698173">
    <property type="component" value="Unassembled WGS sequence"/>
</dbReference>
<feature type="binding site" evidence="8">
    <location>
        <position position="98"/>
    </location>
    <ligand>
        <name>Mg(2+)</name>
        <dbReference type="ChEBI" id="CHEBI:18420"/>
    </ligand>
</feature>
<evidence type="ECO:0000256" key="2">
    <source>
        <dbReference type="ARBA" id="ARBA00022679"/>
    </source>
</evidence>
<comment type="domain">
    <text evidence="8">The N-terminal domain determines nucleotide recognition and specific binding, while the C-terminal domain determines the specific binding to the target protein.</text>
</comment>
<comment type="subcellular location">
    <subcellularLocation>
        <location evidence="8">Cytoplasm</location>
    </subcellularLocation>
</comment>
<evidence type="ECO:0000256" key="3">
    <source>
        <dbReference type="ARBA" id="ARBA00022723"/>
    </source>
</evidence>
<protein>
    <recommendedName>
        <fullName evidence="8">Probable molybdenum cofactor guanylyltransferase</fullName>
        <shortName evidence="8">MoCo guanylyltransferase</shortName>
        <ecNumber evidence="8">2.7.7.77</ecNumber>
    </recommendedName>
    <alternativeName>
        <fullName evidence="8">GTP:molybdopterin guanylyltransferase</fullName>
    </alternativeName>
    <alternativeName>
        <fullName evidence="8">Mo-MPT guanylyltransferase</fullName>
    </alternativeName>
    <alternativeName>
        <fullName evidence="8">Molybdopterin guanylyltransferase</fullName>
    </alternativeName>
    <alternativeName>
        <fullName evidence="8">Molybdopterin-guanine dinucleotide synthase</fullName>
        <shortName evidence="8">MGD synthase</shortName>
    </alternativeName>
</protein>
<organism evidence="10 11">
    <name type="scientific">Sporosarcina psychrophila</name>
    <name type="common">Bacillus psychrophilus</name>
    <dbReference type="NCBI Taxonomy" id="1476"/>
    <lineage>
        <taxon>Bacteria</taxon>
        <taxon>Bacillati</taxon>
        <taxon>Bacillota</taxon>
        <taxon>Bacilli</taxon>
        <taxon>Bacillales</taxon>
        <taxon>Caryophanaceae</taxon>
        <taxon>Sporosarcina</taxon>
    </lineage>
</organism>
<sequence length="190" mass="21159">MTKTVGIVLAGGLSRRFGSPKAFAKRGNQYFYEWAMDALAICCDEIVVVTRPEHMERFPSHVHIMTDLVAYAGLGPLAGILSVMESVEADRYVVLPCDMPYVDGSVMSRLMKHHERGITAVVSDGRYHPLVSIWDEKLKIAVKKAVENSQLSVMNILSITNTVWINGSTLTDDEKRVFMNVNTLEALERG</sequence>
<reference evidence="10" key="1">
    <citation type="journal article" date="2021" name="PeerJ">
        <title>Extensive microbial diversity within the chicken gut microbiome revealed by metagenomics and culture.</title>
        <authorList>
            <person name="Gilroy R."/>
            <person name="Ravi A."/>
            <person name="Getino M."/>
            <person name="Pursley I."/>
            <person name="Horton D.L."/>
            <person name="Alikhan N.F."/>
            <person name="Baker D."/>
            <person name="Gharbi K."/>
            <person name="Hall N."/>
            <person name="Watson M."/>
            <person name="Adriaenssens E.M."/>
            <person name="Foster-Nyarko E."/>
            <person name="Jarju S."/>
            <person name="Secka A."/>
            <person name="Antonio M."/>
            <person name="Oren A."/>
            <person name="Chaudhuri R.R."/>
            <person name="La Ragione R."/>
            <person name="Hildebrand F."/>
            <person name="Pallen M.J."/>
        </authorList>
    </citation>
    <scope>NUCLEOTIDE SEQUENCE</scope>
    <source>
        <strain evidence="10">CHK171-7178</strain>
    </source>
</reference>
<dbReference type="Gene3D" id="3.90.550.10">
    <property type="entry name" value="Spore Coat Polysaccharide Biosynthesis Protein SpsA, Chain A"/>
    <property type="match status" value="1"/>
</dbReference>
<evidence type="ECO:0000256" key="4">
    <source>
        <dbReference type="ARBA" id="ARBA00022741"/>
    </source>
</evidence>
<feature type="binding site" evidence="8">
    <location>
        <position position="21"/>
    </location>
    <ligand>
        <name>GTP</name>
        <dbReference type="ChEBI" id="CHEBI:37565"/>
    </ligand>
</feature>
<keyword evidence="1 8" id="KW-0963">Cytoplasm</keyword>
<dbReference type="GO" id="GO:0005525">
    <property type="term" value="F:GTP binding"/>
    <property type="evidence" value="ECO:0007669"/>
    <property type="project" value="UniProtKB-UniRule"/>
</dbReference>
<proteinExistence type="inferred from homology"/>
<keyword evidence="10" id="KW-0548">Nucleotidyltransferase</keyword>
<dbReference type="PANTHER" id="PTHR19136:SF81">
    <property type="entry name" value="MOLYBDENUM COFACTOR GUANYLYLTRANSFERASE"/>
    <property type="match status" value="1"/>
</dbReference>
<dbReference type="GO" id="GO:0061603">
    <property type="term" value="F:molybdenum cofactor guanylyltransferase activity"/>
    <property type="evidence" value="ECO:0007669"/>
    <property type="project" value="UniProtKB-EC"/>
</dbReference>
<comment type="cofactor">
    <cofactor evidence="8">
        <name>Mg(2+)</name>
        <dbReference type="ChEBI" id="CHEBI:18420"/>
    </cofactor>
</comment>
<keyword evidence="3 8" id="KW-0479">Metal-binding</keyword>
<dbReference type="SUPFAM" id="SSF53448">
    <property type="entry name" value="Nucleotide-diphospho-sugar transferases"/>
    <property type="match status" value="1"/>
</dbReference>
<evidence type="ECO:0000259" key="9">
    <source>
        <dbReference type="Pfam" id="PF12804"/>
    </source>
</evidence>
<accession>A0A921FXX6</accession>
<evidence type="ECO:0000256" key="5">
    <source>
        <dbReference type="ARBA" id="ARBA00022842"/>
    </source>
</evidence>
<dbReference type="EC" id="2.7.7.77" evidence="8"/>
<dbReference type="GO" id="GO:0006777">
    <property type="term" value="P:Mo-molybdopterin cofactor biosynthetic process"/>
    <property type="evidence" value="ECO:0007669"/>
    <property type="project" value="UniProtKB-KW"/>
</dbReference>
<dbReference type="CDD" id="cd02503">
    <property type="entry name" value="MobA"/>
    <property type="match status" value="1"/>
</dbReference>
<keyword evidence="2 8" id="KW-0808">Transferase</keyword>
<keyword evidence="7 8" id="KW-0501">Molybdenum cofactor biosynthesis</keyword>
<dbReference type="AlphaFoldDB" id="A0A921FXX6"/>
<comment type="catalytic activity">
    <reaction evidence="8">
        <text>Mo-molybdopterin + GTP + H(+) = Mo-molybdopterin guanine dinucleotide + diphosphate</text>
        <dbReference type="Rhea" id="RHEA:34243"/>
        <dbReference type="ChEBI" id="CHEBI:15378"/>
        <dbReference type="ChEBI" id="CHEBI:33019"/>
        <dbReference type="ChEBI" id="CHEBI:37565"/>
        <dbReference type="ChEBI" id="CHEBI:71302"/>
        <dbReference type="ChEBI" id="CHEBI:71310"/>
        <dbReference type="EC" id="2.7.7.77"/>
    </reaction>
</comment>
<evidence type="ECO:0000313" key="10">
    <source>
        <dbReference type="EMBL" id="HJF31116.1"/>
    </source>
</evidence>
<feature type="binding site" evidence="8">
    <location>
        <begin position="9"/>
        <end position="11"/>
    </location>
    <ligand>
        <name>GTP</name>
        <dbReference type="ChEBI" id="CHEBI:37565"/>
    </ligand>
</feature>
<dbReference type="Pfam" id="PF12804">
    <property type="entry name" value="NTP_transf_3"/>
    <property type="match status" value="1"/>
</dbReference>
<comment type="caution">
    <text evidence="8">Lacks conserved residue(s) required for the propagation of feature annotation.</text>
</comment>
<dbReference type="InterPro" id="IPR013482">
    <property type="entry name" value="Molybde_CF_guanTrfase"/>
</dbReference>
<comment type="caution">
    <text evidence="10">The sequence shown here is derived from an EMBL/GenBank/DDBJ whole genome shotgun (WGS) entry which is preliminary data.</text>
</comment>
<evidence type="ECO:0000256" key="1">
    <source>
        <dbReference type="ARBA" id="ARBA00022490"/>
    </source>
</evidence>
<evidence type="ECO:0000256" key="8">
    <source>
        <dbReference type="HAMAP-Rule" id="MF_00316"/>
    </source>
</evidence>
<comment type="similarity">
    <text evidence="8">Belongs to the MobA family.</text>
</comment>
<evidence type="ECO:0000256" key="6">
    <source>
        <dbReference type="ARBA" id="ARBA00023134"/>
    </source>
</evidence>
<gene>
    <name evidence="8" type="primary">mobA</name>
    <name evidence="10" type="ORF">K8V56_04960</name>
</gene>
<evidence type="ECO:0000256" key="7">
    <source>
        <dbReference type="ARBA" id="ARBA00023150"/>
    </source>
</evidence>
<dbReference type="EMBL" id="DYWT01000085">
    <property type="protein sequence ID" value="HJF31116.1"/>
    <property type="molecule type" value="Genomic_DNA"/>
</dbReference>
<keyword evidence="4 8" id="KW-0547">Nucleotide-binding</keyword>
<dbReference type="InterPro" id="IPR029044">
    <property type="entry name" value="Nucleotide-diphossugar_trans"/>
</dbReference>
<comment type="function">
    <text evidence="8">Transfers a GMP moiety from GTP to Mo-molybdopterin (Mo-MPT) cofactor (Moco or molybdenum cofactor) to form Mo-molybdopterin guanine dinucleotide (Mo-MGD) cofactor.</text>
</comment>
<dbReference type="GO" id="GO:0005737">
    <property type="term" value="C:cytoplasm"/>
    <property type="evidence" value="ECO:0007669"/>
    <property type="project" value="UniProtKB-SubCell"/>
</dbReference>
<reference evidence="10" key="2">
    <citation type="submission" date="2021-09" db="EMBL/GenBank/DDBJ databases">
        <authorList>
            <person name="Gilroy R."/>
        </authorList>
    </citation>
    <scope>NUCLEOTIDE SEQUENCE</scope>
    <source>
        <strain evidence="10">CHK171-7178</strain>
    </source>
</reference>
<keyword evidence="6 8" id="KW-0342">GTP-binding</keyword>
<name>A0A921FXX6_SPOPS</name>
<dbReference type="PANTHER" id="PTHR19136">
    <property type="entry name" value="MOLYBDENUM COFACTOR GUANYLYLTRANSFERASE"/>
    <property type="match status" value="1"/>
</dbReference>
<dbReference type="HAMAP" id="MF_00316">
    <property type="entry name" value="MobA"/>
    <property type="match status" value="1"/>
</dbReference>
<evidence type="ECO:0000313" key="11">
    <source>
        <dbReference type="Proteomes" id="UP000698173"/>
    </source>
</evidence>
<dbReference type="InterPro" id="IPR025877">
    <property type="entry name" value="MobA-like_NTP_Trfase"/>
</dbReference>
<dbReference type="GO" id="GO:0046872">
    <property type="term" value="F:metal ion binding"/>
    <property type="evidence" value="ECO:0007669"/>
    <property type="project" value="UniProtKB-KW"/>
</dbReference>
<feature type="binding site" evidence="8">
    <location>
        <position position="98"/>
    </location>
    <ligand>
        <name>GTP</name>
        <dbReference type="ChEBI" id="CHEBI:37565"/>
    </ligand>
</feature>
<feature type="domain" description="MobA-like NTP transferase" evidence="9">
    <location>
        <begin position="6"/>
        <end position="147"/>
    </location>
</feature>
<feature type="binding site" evidence="8">
    <location>
        <position position="67"/>
    </location>
    <ligand>
        <name>GTP</name>
        <dbReference type="ChEBI" id="CHEBI:37565"/>
    </ligand>
</feature>
<keyword evidence="5 8" id="KW-0460">Magnesium</keyword>